<evidence type="ECO:0000313" key="3">
    <source>
        <dbReference type="Proteomes" id="UP001209878"/>
    </source>
</evidence>
<dbReference type="EMBL" id="JAODUO010000274">
    <property type="protein sequence ID" value="KAK2184263.1"/>
    <property type="molecule type" value="Genomic_DNA"/>
</dbReference>
<reference evidence="2" key="1">
    <citation type="journal article" date="2023" name="Mol. Biol. Evol.">
        <title>Third-Generation Sequencing Reveals the Adaptive Role of the Epigenome in Three Deep-Sea Polychaetes.</title>
        <authorList>
            <person name="Perez M."/>
            <person name="Aroh O."/>
            <person name="Sun Y."/>
            <person name="Lan Y."/>
            <person name="Juniper S.K."/>
            <person name="Young C.R."/>
            <person name="Angers B."/>
            <person name="Qian P.Y."/>
        </authorList>
    </citation>
    <scope>NUCLEOTIDE SEQUENCE</scope>
    <source>
        <strain evidence="2">R07B-5</strain>
    </source>
</reference>
<proteinExistence type="predicted"/>
<name>A0AAD9UCD8_RIDPI</name>
<organism evidence="2 3">
    <name type="scientific">Ridgeia piscesae</name>
    <name type="common">Tubeworm</name>
    <dbReference type="NCBI Taxonomy" id="27915"/>
    <lineage>
        <taxon>Eukaryota</taxon>
        <taxon>Metazoa</taxon>
        <taxon>Spiralia</taxon>
        <taxon>Lophotrochozoa</taxon>
        <taxon>Annelida</taxon>
        <taxon>Polychaeta</taxon>
        <taxon>Sedentaria</taxon>
        <taxon>Canalipalpata</taxon>
        <taxon>Sabellida</taxon>
        <taxon>Siboglinidae</taxon>
        <taxon>Ridgeia</taxon>
    </lineage>
</organism>
<comment type="caution">
    <text evidence="2">The sequence shown here is derived from an EMBL/GenBank/DDBJ whole genome shotgun (WGS) entry which is preliminary data.</text>
</comment>
<evidence type="ECO:0000256" key="1">
    <source>
        <dbReference type="SAM" id="MobiDB-lite"/>
    </source>
</evidence>
<evidence type="ECO:0000313" key="2">
    <source>
        <dbReference type="EMBL" id="KAK2184263.1"/>
    </source>
</evidence>
<protein>
    <submittedName>
        <fullName evidence="2">Uncharacterized protein</fullName>
    </submittedName>
</protein>
<dbReference type="AlphaFoldDB" id="A0AAD9UCD8"/>
<accession>A0AAD9UCD8</accession>
<feature type="region of interest" description="Disordered" evidence="1">
    <location>
        <begin position="51"/>
        <end position="78"/>
    </location>
</feature>
<dbReference type="Proteomes" id="UP001209878">
    <property type="component" value="Unassembled WGS sequence"/>
</dbReference>
<keyword evidence="3" id="KW-1185">Reference proteome</keyword>
<sequence>MNTHTKAIVVSCCIATELRPHTHGSFSLVCRLGSLWCHLARLLRNERVAKWPPHRRKAGDPRLPCPPPPDGEGHGKAQKGTSFWWRIFVFMESSRLWITNS</sequence>
<gene>
    <name evidence="2" type="ORF">NP493_273g03032</name>
</gene>